<keyword evidence="7" id="KW-1133">Transmembrane helix</keyword>
<comment type="function">
    <text evidence="7">May be involved in cell wall biosynthesis.</text>
</comment>
<dbReference type="Gene3D" id="3.40.50.11350">
    <property type="match status" value="1"/>
</dbReference>
<dbReference type="FunFam" id="3.40.50.11340:FF:000005">
    <property type="entry name" value="Galactoside 2-alpha-L-fucosyltransferase"/>
    <property type="match status" value="1"/>
</dbReference>
<evidence type="ECO:0000256" key="2">
    <source>
        <dbReference type="ARBA" id="ARBA00022676"/>
    </source>
</evidence>
<dbReference type="PANTHER" id="PTHR31889:SF2">
    <property type="entry name" value="FUCOSYLTRANSFERASE 3"/>
    <property type="match status" value="1"/>
</dbReference>
<dbReference type="GO" id="GO:0071555">
    <property type="term" value="P:cell wall organization"/>
    <property type="evidence" value="ECO:0007669"/>
    <property type="project" value="UniProtKB-UniRule"/>
</dbReference>
<dbReference type="AlphaFoldDB" id="A0AAV1DW65"/>
<name>A0AAV1DW65_OLDCO</name>
<keyword evidence="7" id="KW-0472">Membrane</keyword>
<keyword evidence="2 7" id="KW-0328">Glycosyltransferase</keyword>
<dbReference type="Pfam" id="PF03254">
    <property type="entry name" value="XG_FTase"/>
    <property type="match status" value="1"/>
</dbReference>
<dbReference type="GO" id="GO:0008107">
    <property type="term" value="F:galactoside 2-alpha-L-fucosyltransferase activity"/>
    <property type="evidence" value="ECO:0007669"/>
    <property type="project" value="InterPro"/>
</dbReference>
<accession>A0AAV1DW65</accession>
<keyword evidence="6 7" id="KW-0961">Cell wall biogenesis/degradation</keyword>
<protein>
    <recommendedName>
        <fullName evidence="7">Fucosyltransferase</fullName>
        <ecNumber evidence="7">2.4.1.-</ecNumber>
    </recommendedName>
</protein>
<dbReference type="PANTHER" id="PTHR31889">
    <property type="entry name" value="FUCOSYLTRANSFERASE 2-RELATED"/>
    <property type="match status" value="1"/>
</dbReference>
<dbReference type="InterPro" id="IPR004938">
    <property type="entry name" value="XG_FTase"/>
</dbReference>
<dbReference type="EMBL" id="OX459124">
    <property type="protein sequence ID" value="CAI9112085.1"/>
    <property type="molecule type" value="Genomic_DNA"/>
</dbReference>
<comment type="similarity">
    <text evidence="1 7">Belongs to the glycosyltransferase 37 family.</text>
</comment>
<dbReference type="GO" id="GO:0032580">
    <property type="term" value="C:Golgi cisterna membrane"/>
    <property type="evidence" value="ECO:0007669"/>
    <property type="project" value="UniProtKB-SubCell"/>
</dbReference>
<evidence type="ECO:0000256" key="7">
    <source>
        <dbReference type="RuleBase" id="RU367004"/>
    </source>
</evidence>
<evidence type="ECO:0000313" key="10">
    <source>
        <dbReference type="Proteomes" id="UP001161247"/>
    </source>
</evidence>
<keyword evidence="7" id="KW-0812">Transmembrane</keyword>
<dbReference type="GO" id="GO:0009969">
    <property type="term" value="P:xyloglucan biosynthetic process"/>
    <property type="evidence" value="ECO:0007669"/>
    <property type="project" value="TreeGrafter"/>
</dbReference>
<dbReference type="GO" id="GO:0042546">
    <property type="term" value="P:cell wall biogenesis"/>
    <property type="evidence" value="ECO:0007669"/>
    <property type="project" value="InterPro"/>
</dbReference>
<keyword evidence="10" id="KW-1185">Reference proteome</keyword>
<evidence type="ECO:0000256" key="1">
    <source>
        <dbReference type="ARBA" id="ARBA00010481"/>
    </source>
</evidence>
<evidence type="ECO:0000256" key="4">
    <source>
        <dbReference type="ARBA" id="ARBA00023034"/>
    </source>
</evidence>
<organism evidence="9 10">
    <name type="scientific">Oldenlandia corymbosa var. corymbosa</name>
    <dbReference type="NCBI Taxonomy" id="529605"/>
    <lineage>
        <taxon>Eukaryota</taxon>
        <taxon>Viridiplantae</taxon>
        <taxon>Streptophyta</taxon>
        <taxon>Embryophyta</taxon>
        <taxon>Tracheophyta</taxon>
        <taxon>Spermatophyta</taxon>
        <taxon>Magnoliopsida</taxon>
        <taxon>eudicotyledons</taxon>
        <taxon>Gunneridae</taxon>
        <taxon>Pentapetalae</taxon>
        <taxon>asterids</taxon>
        <taxon>lamiids</taxon>
        <taxon>Gentianales</taxon>
        <taxon>Rubiaceae</taxon>
        <taxon>Rubioideae</taxon>
        <taxon>Spermacoceae</taxon>
        <taxon>Hedyotis-Oldenlandia complex</taxon>
        <taxon>Oldenlandia</taxon>
    </lineage>
</organism>
<feature type="region of interest" description="Disordered" evidence="8">
    <location>
        <begin position="1"/>
        <end position="22"/>
    </location>
</feature>
<gene>
    <name evidence="9" type="ORF">OLC1_LOCUS19341</name>
</gene>
<proteinExistence type="inferred from homology"/>
<reference evidence="9" key="1">
    <citation type="submission" date="2023-03" db="EMBL/GenBank/DDBJ databases">
        <authorList>
            <person name="Julca I."/>
        </authorList>
    </citation>
    <scope>NUCLEOTIDE SEQUENCE</scope>
</reference>
<evidence type="ECO:0000256" key="5">
    <source>
        <dbReference type="ARBA" id="ARBA00023180"/>
    </source>
</evidence>
<sequence>MTMENKRLKSRHHDDPQDDDGMFQPKHAPWWVKDPFKSFIIFAVFFSGSVLFSMLNHRSIDIRIVGGFNPLKADQGENQPREVAAEPEELDNGSSLAPDEADEAEESIPSVEEPHVNDLGGLIAEGFDEKSCLSRYQSPWKNKGQQQHQPSPHLISKLRNYEALHRRCGPHTESFRKASEYINYSIHNNNSNHSSSSDCQYIIWTPKNGLGNQMMSLVSVFLYALLTQKVLLVKPQPHISDLFCEPFPGTSWLIPSSFPPINLTFGKDSPRTYDYYNLKWEKPGSVIPAYAYLYLAHDCNEEDARFFCDEDQTFIQKVPWLIIRSNQYFVPSLFLMPSFQKELSELFPEKETVFHFSGRYLFHPVNPVWSSITSYYKANLAGADEKIGIQVRIFKTDPDLFDKILQQILACVIKENDLLPQIIDETKKPGTDALHKSNRTKAVLITCLDARYSNAIRKMYEEKTTQTGEIIRVFQPSNEMRQKCTDLVHSMKALTDIYLLSLTDKLVTSSISTFGYVAQSLGGLKPWILHRPEEYNASNPGCQRAVSMEPCYLAPPTLDCKTRGTVDKGKIVGYVRHCEDRAKGLKLIDKDDEP</sequence>
<keyword evidence="4 7" id="KW-0333">Golgi apparatus</keyword>
<dbReference type="Proteomes" id="UP001161247">
    <property type="component" value="Chromosome 7"/>
</dbReference>
<feature type="compositionally biased region" description="Basic and acidic residues" evidence="8">
    <location>
        <begin position="1"/>
        <end position="15"/>
    </location>
</feature>
<evidence type="ECO:0000256" key="8">
    <source>
        <dbReference type="SAM" id="MobiDB-lite"/>
    </source>
</evidence>
<keyword evidence="5" id="KW-0325">Glycoprotein</keyword>
<feature type="transmembrane region" description="Helical" evidence="7">
    <location>
        <begin position="36"/>
        <end position="55"/>
    </location>
</feature>
<evidence type="ECO:0000256" key="6">
    <source>
        <dbReference type="ARBA" id="ARBA00023316"/>
    </source>
</evidence>
<keyword evidence="3 7" id="KW-0808">Transferase</keyword>
<dbReference type="Gene3D" id="3.40.50.11340">
    <property type="match status" value="1"/>
</dbReference>
<feature type="region of interest" description="Disordered" evidence="8">
    <location>
        <begin position="70"/>
        <end position="115"/>
    </location>
</feature>
<evidence type="ECO:0000313" key="9">
    <source>
        <dbReference type="EMBL" id="CAI9112085.1"/>
    </source>
</evidence>
<evidence type="ECO:0000256" key="3">
    <source>
        <dbReference type="ARBA" id="ARBA00022679"/>
    </source>
</evidence>
<dbReference type="EC" id="2.4.1.-" evidence="7"/>
<comment type="subcellular location">
    <subcellularLocation>
        <location evidence="7">Golgi apparatus</location>
        <location evidence="7">Golgi stack membrane</location>
        <topology evidence="7">Single-pass type II membrane protein</topology>
    </subcellularLocation>
</comment>